<evidence type="ECO:0000256" key="1">
    <source>
        <dbReference type="SAM" id="Phobius"/>
    </source>
</evidence>
<feature type="transmembrane region" description="Helical" evidence="1">
    <location>
        <begin position="6"/>
        <end position="24"/>
    </location>
</feature>
<evidence type="ECO:0008006" key="4">
    <source>
        <dbReference type="Google" id="ProtNLM"/>
    </source>
</evidence>
<keyword evidence="1" id="KW-0812">Transmembrane</keyword>
<dbReference type="AlphaFoldDB" id="A0A160PR02"/>
<keyword evidence="3" id="KW-1185">Reference proteome</keyword>
<feature type="transmembrane region" description="Helical" evidence="1">
    <location>
        <begin position="106"/>
        <end position="128"/>
    </location>
</feature>
<evidence type="ECO:0000313" key="2">
    <source>
        <dbReference type="EMBL" id="BAU95473.1"/>
    </source>
</evidence>
<dbReference type="RefSeq" id="WP_096455255.1">
    <property type="nucleotide sequence ID" value="NZ_AP017369.1"/>
</dbReference>
<dbReference type="KEGG" id="csur:N24_1211"/>
<accession>A0A160PR02</accession>
<evidence type="ECO:0000313" key="3">
    <source>
        <dbReference type="Proteomes" id="UP000218244"/>
    </source>
</evidence>
<keyword evidence="1" id="KW-1133">Transmembrane helix</keyword>
<protein>
    <recommendedName>
        <fullName evidence="4">DUF3592 domain-containing protein</fullName>
    </recommendedName>
</protein>
<sequence length="129" mass="14531">MLISLLIVLIVGVVCIGVGVHFILEDRRFKAHAIEVEAEVTGFLELEDERYLMQYSFELDHVQVFGVLPKSTPRPITSKGAIIPLLVNKDDSTQVRRLTARRDATLRFFLILIGGLMVCTAVPLLFFVF</sequence>
<gene>
    <name evidence="2" type="ORF">N24_1211</name>
</gene>
<name>A0A160PR02_9CORY</name>
<keyword evidence="1" id="KW-0472">Membrane</keyword>
<dbReference type="Proteomes" id="UP000218244">
    <property type="component" value="Chromosome"/>
</dbReference>
<organism evidence="2 3">
    <name type="scientific">Corynebacterium suranareeae</name>
    <dbReference type="NCBI Taxonomy" id="2506452"/>
    <lineage>
        <taxon>Bacteria</taxon>
        <taxon>Bacillati</taxon>
        <taxon>Actinomycetota</taxon>
        <taxon>Actinomycetes</taxon>
        <taxon>Mycobacteriales</taxon>
        <taxon>Corynebacteriaceae</taxon>
        <taxon>Corynebacterium</taxon>
    </lineage>
</organism>
<proteinExistence type="predicted"/>
<reference evidence="2 3" key="1">
    <citation type="submission" date="2016-02" db="EMBL/GenBank/DDBJ databases">
        <title>Corynebacterium glutamicum N24 whole genome sequencing project.</title>
        <authorList>
            <person name="Matsutani M."/>
            <person name="Nangtapong N."/>
            <person name="Yakushi T."/>
            <person name="Matsushita K."/>
        </authorList>
    </citation>
    <scope>NUCLEOTIDE SEQUENCE [LARGE SCALE GENOMIC DNA]</scope>
    <source>
        <strain evidence="2 3">N24</strain>
    </source>
</reference>
<dbReference type="EMBL" id="AP017369">
    <property type="protein sequence ID" value="BAU95473.1"/>
    <property type="molecule type" value="Genomic_DNA"/>
</dbReference>